<dbReference type="InterPro" id="IPR036108">
    <property type="entry name" value="4pyrrol_syn_uPrphyn_synt_sf"/>
</dbReference>
<dbReference type="Gene3D" id="3.40.50.10090">
    <property type="match status" value="1"/>
</dbReference>
<dbReference type="Proteomes" id="UP001205601">
    <property type="component" value="Unassembled WGS sequence"/>
</dbReference>
<dbReference type="InterPro" id="IPR003754">
    <property type="entry name" value="4pyrrol_synth_uPrphyn_synth"/>
</dbReference>
<dbReference type="CDD" id="cd06578">
    <property type="entry name" value="HemD"/>
    <property type="match status" value="1"/>
</dbReference>
<gene>
    <name evidence="2" type="ORF">N5I32_17140</name>
</gene>
<dbReference type="RefSeq" id="WP_261497125.1">
    <property type="nucleotide sequence ID" value="NZ_JAOCQF010000003.1"/>
</dbReference>
<comment type="caution">
    <text evidence="2">The sequence shown here is derived from an EMBL/GenBank/DDBJ whole genome shotgun (WGS) entry which is preliminary data.</text>
</comment>
<protein>
    <submittedName>
        <fullName evidence="2">Uroporphyrinogen-III synthase</fullName>
    </submittedName>
</protein>
<keyword evidence="3" id="KW-1185">Reference proteome</keyword>
<organism evidence="2 3">
    <name type="scientific">Albidovulum sediminis</name>
    <dbReference type="NCBI Taxonomy" id="3066345"/>
    <lineage>
        <taxon>Bacteria</taxon>
        <taxon>Pseudomonadati</taxon>
        <taxon>Pseudomonadota</taxon>
        <taxon>Alphaproteobacteria</taxon>
        <taxon>Rhodobacterales</taxon>
        <taxon>Paracoccaceae</taxon>
        <taxon>Albidovulum</taxon>
    </lineage>
</organism>
<evidence type="ECO:0000313" key="2">
    <source>
        <dbReference type="EMBL" id="MCT8331246.1"/>
    </source>
</evidence>
<sequence>MILSPLTEIFSRDAAIPLEGCDAVVFTSGNAVTGFARLCPRRDLPALCVGSRTAEIARAAGFDARTGPGDAAALAGWIAGEVHPRRIAYPRGAEVAFDLEKSFISAGIETVSAIVYEQVTRPADAPLRHALEGPEPLLLPLFSPASAHRAVAEMAGARAPLLVAAMSARVAEAAGPLAPAAMRIARHPDAGAMLDALAALIAAGSSA</sequence>
<reference evidence="3" key="1">
    <citation type="submission" date="2023-07" db="EMBL/GenBank/DDBJ databases">
        <title>Defluviimonas sediminis sp. nov., isolated from mangrove sediment.</title>
        <authorList>
            <person name="Liu L."/>
            <person name="Li J."/>
            <person name="Huang Y."/>
            <person name="Pan J."/>
            <person name="Li M."/>
        </authorList>
    </citation>
    <scope>NUCLEOTIDE SEQUENCE [LARGE SCALE GENOMIC DNA]</scope>
    <source>
        <strain evidence="3">FT324</strain>
    </source>
</reference>
<evidence type="ECO:0000313" key="3">
    <source>
        <dbReference type="Proteomes" id="UP001205601"/>
    </source>
</evidence>
<proteinExistence type="predicted"/>
<name>A0ABT2NRC6_9RHOB</name>
<accession>A0ABT2NRC6</accession>
<dbReference type="EMBL" id="JAOCQF010000003">
    <property type="protein sequence ID" value="MCT8331246.1"/>
    <property type="molecule type" value="Genomic_DNA"/>
</dbReference>
<dbReference type="Pfam" id="PF02602">
    <property type="entry name" value="HEM4"/>
    <property type="match status" value="1"/>
</dbReference>
<dbReference type="SUPFAM" id="SSF69618">
    <property type="entry name" value="HemD-like"/>
    <property type="match status" value="1"/>
</dbReference>
<feature type="domain" description="Tetrapyrrole biosynthesis uroporphyrinogen III synthase" evidence="1">
    <location>
        <begin position="12"/>
        <end position="194"/>
    </location>
</feature>
<evidence type="ECO:0000259" key="1">
    <source>
        <dbReference type="Pfam" id="PF02602"/>
    </source>
</evidence>